<evidence type="ECO:0000313" key="2">
    <source>
        <dbReference type="Ensembl" id="ENSMMUP00000078705.1"/>
    </source>
</evidence>
<keyword evidence="1" id="KW-0812">Transmembrane</keyword>
<keyword evidence="3" id="KW-1185">Reference proteome</keyword>
<dbReference type="InParanoid" id="A0A5F8ALB1"/>
<dbReference type="AlphaFoldDB" id="A0A5F8ALB1"/>
<dbReference type="VEuPathDB" id="HostDB:ENSMMUG00000059207"/>
<evidence type="ECO:0000313" key="3">
    <source>
        <dbReference type="Proteomes" id="UP000006718"/>
    </source>
</evidence>
<keyword evidence="1" id="KW-1133">Transmembrane helix</keyword>
<reference evidence="2" key="4">
    <citation type="submission" date="2025-09" db="UniProtKB">
        <authorList>
            <consortium name="Ensembl"/>
        </authorList>
    </citation>
    <scope>IDENTIFICATION</scope>
    <source>
        <strain evidence="2">17573</strain>
    </source>
</reference>
<dbReference type="Proteomes" id="UP000006718">
    <property type="component" value="Chromosome 15"/>
</dbReference>
<organism evidence="2 3">
    <name type="scientific">Macaca mulatta</name>
    <name type="common">Rhesus macaque</name>
    <dbReference type="NCBI Taxonomy" id="9544"/>
    <lineage>
        <taxon>Eukaryota</taxon>
        <taxon>Metazoa</taxon>
        <taxon>Chordata</taxon>
        <taxon>Craniata</taxon>
        <taxon>Vertebrata</taxon>
        <taxon>Euteleostomi</taxon>
        <taxon>Mammalia</taxon>
        <taxon>Eutheria</taxon>
        <taxon>Euarchontoglires</taxon>
        <taxon>Primates</taxon>
        <taxon>Haplorrhini</taxon>
        <taxon>Catarrhini</taxon>
        <taxon>Cercopithecidae</taxon>
        <taxon>Cercopithecinae</taxon>
        <taxon>Macaca</taxon>
    </lineage>
</organism>
<reference evidence="3" key="1">
    <citation type="journal article" date="2007" name="Science">
        <title>Evolutionary and biomedical insights from the rhesus macaque genome.</title>
        <authorList>
            <person name="Gibbs R.A."/>
            <person name="Rogers J."/>
            <person name="Katze M.G."/>
            <person name="Bumgarner R."/>
            <person name="Weinstock G.M."/>
            <person name="Mardis E.R."/>
            <person name="Remington K.A."/>
            <person name="Strausberg R.L."/>
            <person name="Venter J.C."/>
            <person name="Wilson R.K."/>
            <person name="Batzer M.A."/>
            <person name="Bustamante C.D."/>
            <person name="Eichler E.E."/>
            <person name="Hahn M.W."/>
            <person name="Hardison R.C."/>
            <person name="Makova K.D."/>
            <person name="Miller W."/>
            <person name="Milosavljevic A."/>
            <person name="Palermo R.E."/>
            <person name="Siepel A."/>
            <person name="Sikela J.M."/>
            <person name="Attaway T."/>
            <person name="Bell S."/>
            <person name="Bernard K.E."/>
            <person name="Buhay C.J."/>
            <person name="Chandrabose M.N."/>
            <person name="Dao M."/>
            <person name="Davis C."/>
            <person name="Delehaunty K.D."/>
            <person name="Ding Y."/>
            <person name="Dinh H.H."/>
            <person name="Dugan-Rocha S."/>
            <person name="Fulton L.A."/>
            <person name="Gabisi R.A."/>
            <person name="Garner T.T."/>
            <person name="Godfrey J."/>
            <person name="Hawes A.C."/>
            <person name="Hernandez J."/>
            <person name="Hines S."/>
            <person name="Holder M."/>
            <person name="Hume J."/>
            <person name="Jhangiani S.N."/>
            <person name="Joshi V."/>
            <person name="Khan Z.M."/>
            <person name="Kirkness E.F."/>
            <person name="Cree A."/>
            <person name="Fowler R.G."/>
            <person name="Lee S."/>
            <person name="Lewis L.R."/>
            <person name="Li Z."/>
            <person name="Liu Y.-S."/>
            <person name="Moore S.M."/>
            <person name="Muzny D."/>
            <person name="Nazareth L.V."/>
            <person name="Ngo D.N."/>
            <person name="Okwuonu G.O."/>
            <person name="Pai G."/>
            <person name="Parker D."/>
            <person name="Paul H.A."/>
            <person name="Pfannkoch C."/>
            <person name="Pohl C.S."/>
            <person name="Rogers Y.-H.C."/>
            <person name="Ruiz S.J."/>
            <person name="Sabo A."/>
            <person name="Santibanez J."/>
            <person name="Schneider B.W."/>
            <person name="Smith S.M."/>
            <person name="Sodergren E."/>
            <person name="Svatek A.F."/>
            <person name="Utterback T.R."/>
            <person name="Vattathil S."/>
            <person name="Warren W."/>
            <person name="White C.S."/>
            <person name="Chinwalla A.T."/>
            <person name="Feng Y."/>
            <person name="Halpern A.L."/>
            <person name="Hillier L.W."/>
            <person name="Huang X."/>
            <person name="Minx P."/>
            <person name="Nelson J.O."/>
            <person name="Pepin K.H."/>
            <person name="Qin X."/>
            <person name="Sutton G.G."/>
            <person name="Venter E."/>
            <person name="Walenz B.P."/>
            <person name="Wallis J.W."/>
            <person name="Worley K.C."/>
            <person name="Yang S.-P."/>
            <person name="Jones S.M."/>
            <person name="Marra M.A."/>
            <person name="Rocchi M."/>
            <person name="Schein J.E."/>
            <person name="Baertsch R."/>
            <person name="Clarke L."/>
            <person name="Csuros M."/>
            <person name="Glasscock J."/>
            <person name="Harris R.A."/>
            <person name="Havlak P."/>
            <person name="Jackson A.R."/>
            <person name="Jiang H."/>
            <person name="Liu Y."/>
            <person name="Messina D.N."/>
            <person name="Shen Y."/>
            <person name="Song H.X.-Z."/>
            <person name="Wylie T."/>
            <person name="Zhang L."/>
            <person name="Birney E."/>
            <person name="Han K."/>
            <person name="Konkel M.K."/>
            <person name="Lee J."/>
            <person name="Smit A.F.A."/>
            <person name="Ullmer B."/>
            <person name="Wang H."/>
            <person name="Xing J."/>
            <person name="Burhans R."/>
            <person name="Cheng Z."/>
            <person name="Karro J.E."/>
            <person name="Ma J."/>
            <person name="Raney B."/>
            <person name="She X."/>
            <person name="Cox M.J."/>
            <person name="Demuth J.P."/>
            <person name="Dumas L.J."/>
            <person name="Han S.-G."/>
            <person name="Hopkins J."/>
            <person name="Karimpour-Fard A."/>
            <person name="Kim Y.H."/>
            <person name="Pollack J.R."/>
            <person name="Vinar T."/>
            <person name="Addo-Quaye C."/>
            <person name="Degenhardt J."/>
            <person name="Denby A."/>
            <person name="Hubisz M.J."/>
            <person name="Indap A."/>
            <person name="Kosiol C."/>
            <person name="Lahn B.T."/>
            <person name="Lawson H.A."/>
            <person name="Marklein A."/>
            <person name="Nielsen R."/>
            <person name="Vallender E.J."/>
            <person name="Clark A.G."/>
            <person name="Ferguson B."/>
            <person name="Hernandez R.D."/>
            <person name="Hirani K."/>
            <person name="Kehrer-Sawatzki H."/>
            <person name="Kolb J."/>
            <person name="Patil S."/>
            <person name="Pu L.-L."/>
            <person name="Ren Y."/>
            <person name="Smith D.G."/>
            <person name="Wheeler D.A."/>
            <person name="Schenck I."/>
            <person name="Ball E.V."/>
            <person name="Chen R."/>
            <person name="Cooper D.N."/>
            <person name="Giardine B."/>
            <person name="Hsu F."/>
            <person name="Kent W.J."/>
            <person name="Lesk A."/>
            <person name="Nelson D.L."/>
            <person name="O'brien W.E."/>
            <person name="Pruefer K."/>
            <person name="Stenson P.D."/>
            <person name="Wallace J.C."/>
            <person name="Ke H."/>
            <person name="Liu X.-M."/>
            <person name="Wang P."/>
            <person name="Xiang A.P."/>
            <person name="Yang F."/>
            <person name="Barber G.P."/>
            <person name="Haussler D."/>
            <person name="Karolchik D."/>
            <person name="Kern A.D."/>
            <person name="Kuhn R.M."/>
            <person name="Smith K.E."/>
            <person name="Zwieg A.S."/>
        </authorList>
    </citation>
    <scope>NUCLEOTIDE SEQUENCE [LARGE SCALE GENOMIC DNA]</scope>
    <source>
        <strain evidence="3">17573</strain>
    </source>
</reference>
<reference evidence="2" key="3">
    <citation type="submission" date="2025-08" db="UniProtKB">
        <authorList>
            <consortium name="Ensembl"/>
        </authorList>
    </citation>
    <scope>IDENTIFICATION</scope>
    <source>
        <strain evidence="2">17573</strain>
    </source>
</reference>
<dbReference type="Ensembl" id="ENSMMUT00000091500.1">
    <property type="protein sequence ID" value="ENSMMUP00000078705.1"/>
    <property type="gene ID" value="ENSMMUG00000059207.1"/>
</dbReference>
<dbReference type="PANTHER" id="PTHR46254:SF12">
    <property type="entry name" value="RNA BINDING MOTIF SINGLE STRANDED INTERACTING PROTEIN 2"/>
    <property type="match status" value="1"/>
</dbReference>
<feature type="transmembrane region" description="Helical" evidence="1">
    <location>
        <begin position="59"/>
        <end position="79"/>
    </location>
</feature>
<protein>
    <submittedName>
        <fullName evidence="2">Uncharacterized protein</fullName>
    </submittedName>
</protein>
<keyword evidence="1" id="KW-0472">Membrane</keyword>
<sequence length="146" mass="16629">HLPPFLRELPELWPSLSCVPIGHGCPYLAKSKTGHKTGHFPSSLQLGGQAIQAVDHNPIIDRLTVFYFFFLLLVFFFFFETESCSVTQAGVQWCDFRSLQPAPPGFKQFSCLSLLSTWNHKYMPSRLANFSVFSRDRVSPCWPGWS</sequence>
<dbReference type="PANTHER" id="PTHR46254">
    <property type="entry name" value="PROTEIN GVQW1-RELATED"/>
    <property type="match status" value="1"/>
</dbReference>
<proteinExistence type="predicted"/>
<accession>A0A5F8ALB1</accession>
<name>A0A5F8ALB1_MACMU</name>
<dbReference type="GeneTree" id="ENSGT00940000161627"/>
<evidence type="ECO:0000256" key="1">
    <source>
        <dbReference type="SAM" id="Phobius"/>
    </source>
</evidence>
<reference evidence="2" key="2">
    <citation type="submission" date="2019-01" db="EMBL/GenBank/DDBJ databases">
        <authorList>
            <person name="Graves T."/>
            <person name="Eichler E.E."/>
            <person name="Wilson R.K."/>
        </authorList>
    </citation>
    <scope>NUCLEOTIDE SEQUENCE [LARGE SCALE GENOMIC DNA]</scope>
    <source>
        <strain evidence="2">17573</strain>
    </source>
</reference>